<accession>A0AAD8H444</accession>
<feature type="repeat" description="PPR" evidence="3">
    <location>
        <begin position="444"/>
        <end position="478"/>
    </location>
</feature>
<reference evidence="4" key="2">
    <citation type="submission" date="2023-05" db="EMBL/GenBank/DDBJ databases">
        <authorList>
            <person name="Schelkunov M.I."/>
        </authorList>
    </citation>
    <scope>NUCLEOTIDE SEQUENCE</scope>
    <source>
        <strain evidence="4">Hsosn_3</strain>
        <tissue evidence="4">Leaf</tissue>
    </source>
</reference>
<dbReference type="InterPro" id="IPR002885">
    <property type="entry name" value="PPR_rpt"/>
</dbReference>
<dbReference type="AlphaFoldDB" id="A0AAD8H444"/>
<evidence type="ECO:0000256" key="1">
    <source>
        <dbReference type="ARBA" id="ARBA00007626"/>
    </source>
</evidence>
<feature type="repeat" description="PPR" evidence="3">
    <location>
        <begin position="479"/>
        <end position="513"/>
    </location>
</feature>
<dbReference type="Pfam" id="PF13041">
    <property type="entry name" value="PPR_2"/>
    <property type="match status" value="2"/>
</dbReference>
<feature type="repeat" description="PPR" evidence="3">
    <location>
        <begin position="409"/>
        <end position="443"/>
    </location>
</feature>
<gene>
    <name evidence="4" type="ORF">POM88_043857</name>
</gene>
<dbReference type="Pfam" id="PF13812">
    <property type="entry name" value="PPR_3"/>
    <property type="match status" value="1"/>
</dbReference>
<feature type="repeat" description="PPR" evidence="3">
    <location>
        <begin position="374"/>
        <end position="408"/>
    </location>
</feature>
<evidence type="ECO:0000313" key="4">
    <source>
        <dbReference type="EMBL" id="KAK1359383.1"/>
    </source>
</evidence>
<dbReference type="PANTHER" id="PTHR47936">
    <property type="entry name" value="PPR_LONG DOMAIN-CONTAINING PROTEIN"/>
    <property type="match status" value="1"/>
</dbReference>
<dbReference type="InterPro" id="IPR011990">
    <property type="entry name" value="TPR-like_helical_dom_sf"/>
</dbReference>
<feature type="repeat" description="PPR" evidence="3">
    <location>
        <begin position="339"/>
        <end position="373"/>
    </location>
</feature>
<keyword evidence="5" id="KW-1185">Reference proteome</keyword>
<evidence type="ECO:0000256" key="2">
    <source>
        <dbReference type="ARBA" id="ARBA00022737"/>
    </source>
</evidence>
<organism evidence="4 5">
    <name type="scientific">Heracleum sosnowskyi</name>
    <dbReference type="NCBI Taxonomy" id="360622"/>
    <lineage>
        <taxon>Eukaryota</taxon>
        <taxon>Viridiplantae</taxon>
        <taxon>Streptophyta</taxon>
        <taxon>Embryophyta</taxon>
        <taxon>Tracheophyta</taxon>
        <taxon>Spermatophyta</taxon>
        <taxon>Magnoliopsida</taxon>
        <taxon>eudicotyledons</taxon>
        <taxon>Gunneridae</taxon>
        <taxon>Pentapetalae</taxon>
        <taxon>asterids</taxon>
        <taxon>campanulids</taxon>
        <taxon>Apiales</taxon>
        <taxon>Apiaceae</taxon>
        <taxon>Apioideae</taxon>
        <taxon>apioid superclade</taxon>
        <taxon>Tordylieae</taxon>
        <taxon>Tordyliinae</taxon>
        <taxon>Heracleum</taxon>
    </lineage>
</organism>
<evidence type="ECO:0000313" key="5">
    <source>
        <dbReference type="Proteomes" id="UP001237642"/>
    </source>
</evidence>
<sequence length="603" mass="69269">MSMNLKNTISRTIRHRFTRPDQQLLHGSSLPLSTLLHSPHNFTFTSPYCKISCFLSHPTSLSFLQESRLFKNCAFFDCNVGFKGSFGLFNFVGFRKDLIFRPRGFCSVGGNEGCSDLDEGQSGSVLESEKSEEDLREVERVCKVIEESFALDRNMEVGLDECGIRLSHSLVVDVLERFKHASNTAFRFFCWVGNQAGFIHDSRTYNAMLMIMGKMKEFGTMSTLVEEMGEKGVLDVETFQIVIQAFADSQVRMKAVEIFDLIEKYKVEVDVKTVNCLLDAFGRAKLVKEALVLFWKLEQRFTPDLLTYTVLINGWCKVRNFDEARRVWREMIDKGFKPDVVAYNTMLRGFLDDKKVSNAIKLFEVMKTEGPTPNVQSYSIMIRDFCKQKMMDRAVEYFEEMVDYGCEPDTAVYTCLITGFGNLNKMDKVFGLQKQMKERGCPPNVQMYNALIKLMTSRKMRKDAVSIYKEMVQCGIQPNIDTYNIMMKSYFETRNFDMGFAAWEEMNQKGCCPNYISYNLFIGGLVKQGRSVEACKYLEEMIEKGMKAPQIDYNKFSADCSRANKPQILEELAQKTRFSGRLEVSDYLSRRAENKGGVKSREV</sequence>
<dbReference type="Gene3D" id="1.25.40.10">
    <property type="entry name" value="Tetratricopeptide repeat domain"/>
    <property type="match status" value="4"/>
</dbReference>
<comment type="caution">
    <text evidence="4">The sequence shown here is derived from an EMBL/GenBank/DDBJ whole genome shotgun (WGS) entry which is preliminary data.</text>
</comment>
<dbReference type="PANTHER" id="PTHR47936:SF3">
    <property type="entry name" value="PENTACOTRIPEPTIDE-REPEAT REGION OF PRORP DOMAIN-CONTAINING PROTEIN"/>
    <property type="match status" value="1"/>
</dbReference>
<dbReference type="Pfam" id="PF12854">
    <property type="entry name" value="PPR_1"/>
    <property type="match status" value="1"/>
</dbReference>
<name>A0AAD8H444_9APIA</name>
<dbReference type="NCBIfam" id="TIGR00756">
    <property type="entry name" value="PPR"/>
    <property type="match status" value="7"/>
</dbReference>
<protein>
    <submittedName>
        <fullName evidence="4">Pentatricopeptide repeat-containing protein, mitochondrial-like</fullName>
    </submittedName>
</protein>
<dbReference type="Proteomes" id="UP001237642">
    <property type="component" value="Unassembled WGS sequence"/>
</dbReference>
<dbReference type="EMBL" id="JAUIZM010000010">
    <property type="protein sequence ID" value="KAK1359383.1"/>
    <property type="molecule type" value="Genomic_DNA"/>
</dbReference>
<evidence type="ECO:0000256" key="3">
    <source>
        <dbReference type="PROSITE-ProRule" id="PRU00708"/>
    </source>
</evidence>
<dbReference type="SUPFAM" id="SSF48452">
    <property type="entry name" value="TPR-like"/>
    <property type="match status" value="1"/>
</dbReference>
<dbReference type="Pfam" id="PF01535">
    <property type="entry name" value="PPR"/>
    <property type="match status" value="2"/>
</dbReference>
<reference evidence="4" key="1">
    <citation type="submission" date="2023-02" db="EMBL/GenBank/DDBJ databases">
        <title>Genome of toxic invasive species Heracleum sosnowskyi carries increased number of genes despite the absence of recent whole-genome duplications.</title>
        <authorList>
            <person name="Schelkunov M."/>
            <person name="Shtratnikova V."/>
            <person name="Makarenko M."/>
            <person name="Klepikova A."/>
            <person name="Omelchenko D."/>
            <person name="Novikova G."/>
            <person name="Obukhova E."/>
            <person name="Bogdanov V."/>
            <person name="Penin A."/>
            <person name="Logacheva M."/>
        </authorList>
    </citation>
    <scope>NUCLEOTIDE SEQUENCE</scope>
    <source>
        <strain evidence="4">Hsosn_3</strain>
        <tissue evidence="4">Leaf</tissue>
    </source>
</reference>
<keyword evidence="2" id="KW-0677">Repeat</keyword>
<comment type="similarity">
    <text evidence="1">Belongs to the PPR family. P subfamily.</text>
</comment>
<proteinExistence type="inferred from homology"/>
<dbReference type="PROSITE" id="PS51375">
    <property type="entry name" value="PPR"/>
    <property type="match status" value="7"/>
</dbReference>
<feature type="repeat" description="PPR" evidence="3">
    <location>
        <begin position="514"/>
        <end position="548"/>
    </location>
</feature>
<feature type="repeat" description="PPR" evidence="3">
    <location>
        <begin position="304"/>
        <end position="338"/>
    </location>
</feature>